<proteinExistence type="inferred from homology"/>
<gene>
    <name evidence="2" type="ORF">PMH09_06560</name>
</gene>
<comment type="caution">
    <text evidence="2">The sequence shown here is derived from an EMBL/GenBank/DDBJ whole genome shotgun (WGS) entry which is preliminary data.</text>
</comment>
<dbReference type="Proteomes" id="UP001232992">
    <property type="component" value="Unassembled WGS sequence"/>
</dbReference>
<name>A0ABT7BUT3_9CYAN</name>
<sequence length="41" mass="4685">MVSVTVEEIQQDLLKYLHQVEIGEVLIIVRGNRPIAELQPI</sequence>
<evidence type="ECO:0000256" key="1">
    <source>
        <dbReference type="ARBA" id="ARBA00009981"/>
    </source>
</evidence>
<dbReference type="InterPro" id="IPR036165">
    <property type="entry name" value="YefM-like_sf"/>
</dbReference>
<evidence type="ECO:0000313" key="2">
    <source>
        <dbReference type="EMBL" id="MDJ1182855.1"/>
    </source>
</evidence>
<organism evidence="2 3">
    <name type="scientific">Roseofilum casamattae BLCC-M143</name>
    <dbReference type="NCBI Taxonomy" id="3022442"/>
    <lineage>
        <taxon>Bacteria</taxon>
        <taxon>Bacillati</taxon>
        <taxon>Cyanobacteriota</taxon>
        <taxon>Cyanophyceae</taxon>
        <taxon>Desertifilales</taxon>
        <taxon>Desertifilaceae</taxon>
        <taxon>Roseofilum</taxon>
        <taxon>Roseofilum casamattae</taxon>
    </lineage>
</organism>
<evidence type="ECO:0000313" key="3">
    <source>
        <dbReference type="Proteomes" id="UP001232992"/>
    </source>
</evidence>
<accession>A0ABT7BUT3</accession>
<dbReference type="EMBL" id="JAQOSQ010000004">
    <property type="protein sequence ID" value="MDJ1182855.1"/>
    <property type="molecule type" value="Genomic_DNA"/>
</dbReference>
<comment type="similarity">
    <text evidence="1">Belongs to the phD/YefM antitoxin family.</text>
</comment>
<dbReference type="SUPFAM" id="SSF143120">
    <property type="entry name" value="YefM-like"/>
    <property type="match status" value="1"/>
</dbReference>
<protein>
    <recommendedName>
        <fullName evidence="4">Antitoxin</fullName>
    </recommendedName>
</protein>
<keyword evidence="3" id="KW-1185">Reference proteome</keyword>
<dbReference type="RefSeq" id="WP_283757507.1">
    <property type="nucleotide sequence ID" value="NZ_JAQOSQ010000004.1"/>
</dbReference>
<reference evidence="2 3" key="1">
    <citation type="submission" date="2023-01" db="EMBL/GenBank/DDBJ databases">
        <title>Novel diversity within Roseofilum (Cyanobacteria; Desertifilaceae) from marine benthic mats with descriptions of four novel species.</title>
        <authorList>
            <person name="Wang Y."/>
            <person name="Berthold D.E."/>
            <person name="Hu J."/>
            <person name="Lefler F.W."/>
            <person name="Laughinghouse H.D. IV."/>
        </authorList>
    </citation>
    <scope>NUCLEOTIDE SEQUENCE [LARGE SCALE GENOMIC DNA]</scope>
    <source>
        <strain evidence="2 3">BLCC-M143</strain>
    </source>
</reference>
<evidence type="ECO:0008006" key="4">
    <source>
        <dbReference type="Google" id="ProtNLM"/>
    </source>
</evidence>